<sequence length="166" mass="18421">MFQHFGRISAERVANIVIAAGSSALSFFFLTLTSLGVICFQQDLLSWQRPSKITPTELVSLFERNPEARQFVLDFDKRHNDHPTIDLSEYAHSPMVPLFLLWDERWGYTNYAGQYFAPSGCGPSCLSMAYIYLTGDASMSPLAMGEFATAQGYAVDGEGSAWALIS</sequence>
<dbReference type="OrthoDB" id="3186156at2"/>
<comment type="caution">
    <text evidence="2">The sequence shown here is derived from an EMBL/GenBank/DDBJ whole genome shotgun (WGS) entry which is preliminary data.</text>
</comment>
<organism evidence="2 3">
    <name type="scientific">Atopobium deltae</name>
    <dbReference type="NCBI Taxonomy" id="1393034"/>
    <lineage>
        <taxon>Bacteria</taxon>
        <taxon>Bacillati</taxon>
        <taxon>Actinomycetota</taxon>
        <taxon>Coriobacteriia</taxon>
        <taxon>Coriobacteriales</taxon>
        <taxon>Atopobiaceae</taxon>
        <taxon>Atopobium</taxon>
    </lineage>
</organism>
<keyword evidence="1" id="KW-0472">Membrane</keyword>
<evidence type="ECO:0008006" key="4">
    <source>
        <dbReference type="Google" id="ProtNLM"/>
    </source>
</evidence>
<proteinExistence type="predicted"/>
<dbReference type="RefSeq" id="WP_066306611.1">
    <property type="nucleotide sequence ID" value="NZ_KQ959516.1"/>
</dbReference>
<keyword evidence="1" id="KW-0812">Transmembrane</keyword>
<dbReference type="EMBL" id="LSCR01000043">
    <property type="protein sequence ID" value="KXB32881.1"/>
    <property type="molecule type" value="Genomic_DNA"/>
</dbReference>
<dbReference type="AlphaFoldDB" id="A0A133XPL5"/>
<evidence type="ECO:0000256" key="1">
    <source>
        <dbReference type="SAM" id="Phobius"/>
    </source>
</evidence>
<accession>A0A133XPL5</accession>
<reference evidence="3" key="1">
    <citation type="submission" date="2016-01" db="EMBL/GenBank/DDBJ databases">
        <authorList>
            <person name="Mitreva M."/>
            <person name="Pepin K.H."/>
            <person name="Mihindukulasuriya K.A."/>
            <person name="Fulton R."/>
            <person name="Fronick C."/>
            <person name="O'Laughlin M."/>
            <person name="Miner T."/>
            <person name="Herter B."/>
            <person name="Rosa B.A."/>
            <person name="Cordes M."/>
            <person name="Tomlinson C."/>
            <person name="Wollam A."/>
            <person name="Palsikar V.B."/>
            <person name="Mardis E.R."/>
            <person name="Wilson R.K."/>
        </authorList>
    </citation>
    <scope>NUCLEOTIDE SEQUENCE [LARGE SCALE GENOMIC DNA]</scope>
    <source>
        <strain evidence="3">DNF00019</strain>
    </source>
</reference>
<name>A0A133XPL5_9ACTN</name>
<evidence type="ECO:0000313" key="3">
    <source>
        <dbReference type="Proteomes" id="UP000070675"/>
    </source>
</evidence>
<gene>
    <name evidence="2" type="ORF">HMPREF3192_01461</name>
</gene>
<protein>
    <recommendedName>
        <fullName evidence="4">Peptidase C39-like domain-containing protein</fullName>
    </recommendedName>
</protein>
<dbReference type="PATRIC" id="fig|1393034.3.peg.1423"/>
<feature type="transmembrane region" description="Helical" evidence="1">
    <location>
        <begin position="16"/>
        <end position="40"/>
    </location>
</feature>
<keyword evidence="3" id="KW-1185">Reference proteome</keyword>
<dbReference type="Proteomes" id="UP000070675">
    <property type="component" value="Unassembled WGS sequence"/>
</dbReference>
<evidence type="ECO:0000313" key="2">
    <source>
        <dbReference type="EMBL" id="KXB32881.1"/>
    </source>
</evidence>
<dbReference type="STRING" id="1393034.HMPREF3192_01461"/>
<keyword evidence="1" id="KW-1133">Transmembrane helix</keyword>